<dbReference type="InterPro" id="IPR003615">
    <property type="entry name" value="HNH_nuc"/>
</dbReference>
<dbReference type="InterPro" id="IPR010373">
    <property type="entry name" value="DUF968"/>
</dbReference>
<dbReference type="SMART" id="SM00507">
    <property type="entry name" value="HNHc"/>
    <property type="match status" value="1"/>
</dbReference>
<dbReference type="CDD" id="cd00085">
    <property type="entry name" value="HNHc"/>
    <property type="match status" value="1"/>
</dbReference>
<organism evidence="2 3">
    <name type="scientific">Erwinia amylovora NBRC 12687 = CFBP 1232</name>
    <dbReference type="NCBI Taxonomy" id="1219359"/>
    <lineage>
        <taxon>Bacteria</taxon>
        <taxon>Pseudomonadati</taxon>
        <taxon>Pseudomonadota</taxon>
        <taxon>Gammaproteobacteria</taxon>
        <taxon>Enterobacterales</taxon>
        <taxon>Erwiniaceae</taxon>
        <taxon>Erwinia</taxon>
    </lineage>
</organism>
<name>A0A831A507_ERWAM</name>
<dbReference type="Proteomes" id="UP000013111">
    <property type="component" value="Unassembled WGS sequence"/>
</dbReference>
<sequence>MTETYLAWWIASASALWRSPANGMSRLESKPSCLPSNTMVRMSLSFQNCHVLTLPELCWWAIRCDVVAALPDGMARKSLRMPDEVIQSVTRESDIVPAVQATGIVLAKAQSVDTAFGDHESQQVQEKPVLKLAVDPESPESFMLRPKRRRWENQAYTRWVKTQPCAACCRPADDPHHVIGHGMGGTGTKSHDLFVIPLCRSCHNALHADVAAFEQKNGTQLELLFRFIDRVLAIGVIATATKNSGDKNA</sequence>
<dbReference type="EMBL" id="CAPB01000039">
    <property type="protein sequence ID" value="CCO95349.1"/>
    <property type="molecule type" value="Genomic_DNA"/>
</dbReference>
<reference evidence="2 3" key="1">
    <citation type="submission" date="2012-11" db="EMBL/GenBank/DDBJ databases">
        <authorList>
            <person name="Linke B."/>
        </authorList>
    </citation>
    <scope>NUCLEOTIDE SEQUENCE [LARGE SCALE GENOMIC DNA]</scope>
    <source>
        <strain evidence="3">CFBP 1232</strain>
    </source>
</reference>
<reference evidence="2 3" key="2">
    <citation type="submission" date="2013-04" db="EMBL/GenBank/DDBJ databases">
        <title>Comparative genomics of 12 strains of Erwinia amylovora identifies a pan-genome with a large conserved core and provides insights into host specificity.</title>
        <authorList>
            <person name="Mann R.A."/>
            <person name="Smits T.H.M."/>
            <person name="Buehlmann A."/>
            <person name="Blom J."/>
            <person name="Goesmann A."/>
            <person name="Frey J.E."/>
            <person name="Plummer K.M."/>
            <person name="Beer S.V."/>
            <person name="Luck J."/>
            <person name="Duffy B."/>
            <person name="Rodoni B."/>
        </authorList>
    </citation>
    <scope>NUCLEOTIDE SEQUENCE [LARGE SCALE GENOMIC DNA]</scope>
    <source>
        <strain evidence="3">CFBP 1232</strain>
    </source>
</reference>
<comment type="caution">
    <text evidence="2">The sequence shown here is derived from an EMBL/GenBank/DDBJ whole genome shotgun (WGS) entry which is preliminary data.</text>
</comment>
<dbReference type="Pfam" id="PF06147">
    <property type="entry name" value="DUF968"/>
    <property type="match status" value="1"/>
</dbReference>
<evidence type="ECO:0000313" key="3">
    <source>
        <dbReference type="Proteomes" id="UP000013111"/>
    </source>
</evidence>
<dbReference type="Gene3D" id="3.30.50.20">
    <property type="entry name" value="prophage-derive protein ybcO"/>
    <property type="match status" value="1"/>
</dbReference>
<gene>
    <name evidence="2" type="ORF">BN437_3449</name>
</gene>
<proteinExistence type="predicted"/>
<dbReference type="AlphaFoldDB" id="A0A831A507"/>
<evidence type="ECO:0000259" key="1">
    <source>
        <dbReference type="SMART" id="SM00507"/>
    </source>
</evidence>
<accession>A0A831A507</accession>
<protein>
    <recommendedName>
        <fullName evidence="1">HNH nuclease domain-containing protein</fullName>
    </recommendedName>
</protein>
<evidence type="ECO:0000313" key="2">
    <source>
        <dbReference type="EMBL" id="CCO95349.1"/>
    </source>
</evidence>
<feature type="domain" description="HNH nuclease" evidence="1">
    <location>
        <begin position="155"/>
        <end position="204"/>
    </location>
</feature>